<gene>
    <name evidence="6" type="ORF">OSR52_16410</name>
</gene>
<evidence type="ECO:0000313" key="7">
    <source>
        <dbReference type="Proteomes" id="UP001153642"/>
    </source>
</evidence>
<protein>
    <submittedName>
        <fullName evidence="6">LysR family transcriptional regulator</fullName>
    </submittedName>
</protein>
<dbReference type="PANTHER" id="PTHR30126:SF40">
    <property type="entry name" value="HTH-TYPE TRANSCRIPTIONAL REGULATOR GLTR"/>
    <property type="match status" value="1"/>
</dbReference>
<evidence type="ECO:0000256" key="1">
    <source>
        <dbReference type="ARBA" id="ARBA00009437"/>
    </source>
</evidence>
<comment type="similarity">
    <text evidence="1">Belongs to the LysR transcriptional regulatory family.</text>
</comment>
<dbReference type="PROSITE" id="PS50931">
    <property type="entry name" value="HTH_LYSR"/>
    <property type="match status" value="1"/>
</dbReference>
<dbReference type="SUPFAM" id="SSF46785">
    <property type="entry name" value="Winged helix' DNA-binding domain"/>
    <property type="match status" value="1"/>
</dbReference>
<organism evidence="6 7">
    <name type="scientific">Galbibacter pacificus</name>
    <dbReference type="NCBI Taxonomy" id="2996052"/>
    <lineage>
        <taxon>Bacteria</taxon>
        <taxon>Pseudomonadati</taxon>
        <taxon>Bacteroidota</taxon>
        <taxon>Flavobacteriia</taxon>
        <taxon>Flavobacteriales</taxon>
        <taxon>Flavobacteriaceae</taxon>
        <taxon>Galbibacter</taxon>
    </lineage>
</organism>
<evidence type="ECO:0000256" key="3">
    <source>
        <dbReference type="ARBA" id="ARBA00023125"/>
    </source>
</evidence>
<dbReference type="SUPFAM" id="SSF53850">
    <property type="entry name" value="Periplasmic binding protein-like II"/>
    <property type="match status" value="1"/>
</dbReference>
<sequence>MNINDLNIFIASAEYESLTKAALFCNTVQSNVSARIKFLENELNTKLFIRSTRQIELTPEGTDFLKVAKKITTSLSDFQRSVNGKNTNPQGSIRIGCIQTTAALRAPEVLKNFSQAYSEVGFKLKTGTTSALIKEVLSFKLDGAFVSGAIAHPDLEVCPVLYENLVLVSSPTFEDFNKKNTHKTLKIVVFSKGCSYRDLLEAVLKDMGFSRIKFIEIDTLEGIINTIESGIGLTLLPRELIEKHYPYRNLKIKTLPEKISQVPTVFIKHKDFPMSEAYSLFFKSIINGYN</sequence>
<dbReference type="InterPro" id="IPR036390">
    <property type="entry name" value="WH_DNA-bd_sf"/>
</dbReference>
<feature type="domain" description="HTH lysR-type" evidence="5">
    <location>
        <begin position="1"/>
        <end position="58"/>
    </location>
</feature>
<dbReference type="Gene3D" id="3.40.190.290">
    <property type="match status" value="1"/>
</dbReference>
<keyword evidence="3" id="KW-0238">DNA-binding</keyword>
<dbReference type="RefSeq" id="WP_277901321.1">
    <property type="nucleotide sequence ID" value="NZ_JAPMUA010000007.1"/>
</dbReference>
<accession>A0ABT6FW04</accession>
<reference evidence="6" key="1">
    <citation type="submission" date="2022-11" db="EMBL/GenBank/DDBJ databases">
        <title>High-quality draft genome sequence of Galbibacter sp. strain CMA-7.</title>
        <authorList>
            <person name="Wei L."/>
            <person name="Dong C."/>
            <person name="Shao Z."/>
        </authorList>
    </citation>
    <scope>NUCLEOTIDE SEQUENCE</scope>
    <source>
        <strain evidence="6">CMA-7</strain>
    </source>
</reference>
<keyword evidence="4" id="KW-0804">Transcription</keyword>
<evidence type="ECO:0000313" key="6">
    <source>
        <dbReference type="EMBL" id="MDG3587447.1"/>
    </source>
</evidence>
<evidence type="ECO:0000256" key="2">
    <source>
        <dbReference type="ARBA" id="ARBA00023015"/>
    </source>
</evidence>
<dbReference type="InterPro" id="IPR000847">
    <property type="entry name" value="LysR_HTH_N"/>
</dbReference>
<proteinExistence type="inferred from homology"/>
<comment type="caution">
    <text evidence="6">The sequence shown here is derived from an EMBL/GenBank/DDBJ whole genome shotgun (WGS) entry which is preliminary data.</text>
</comment>
<dbReference type="EMBL" id="JAPMUA010000007">
    <property type="protein sequence ID" value="MDG3587447.1"/>
    <property type="molecule type" value="Genomic_DNA"/>
</dbReference>
<dbReference type="PANTHER" id="PTHR30126">
    <property type="entry name" value="HTH-TYPE TRANSCRIPTIONAL REGULATOR"/>
    <property type="match status" value="1"/>
</dbReference>
<dbReference type="Proteomes" id="UP001153642">
    <property type="component" value="Unassembled WGS sequence"/>
</dbReference>
<keyword evidence="2" id="KW-0805">Transcription regulation</keyword>
<dbReference type="InterPro" id="IPR036388">
    <property type="entry name" value="WH-like_DNA-bd_sf"/>
</dbReference>
<dbReference type="Pfam" id="PF00126">
    <property type="entry name" value="HTH_1"/>
    <property type="match status" value="1"/>
</dbReference>
<evidence type="ECO:0000256" key="4">
    <source>
        <dbReference type="ARBA" id="ARBA00023163"/>
    </source>
</evidence>
<evidence type="ECO:0000259" key="5">
    <source>
        <dbReference type="PROSITE" id="PS50931"/>
    </source>
</evidence>
<dbReference type="Gene3D" id="1.10.10.10">
    <property type="entry name" value="Winged helix-like DNA-binding domain superfamily/Winged helix DNA-binding domain"/>
    <property type="match status" value="1"/>
</dbReference>
<dbReference type="InterPro" id="IPR005119">
    <property type="entry name" value="LysR_subst-bd"/>
</dbReference>
<keyword evidence="7" id="KW-1185">Reference proteome</keyword>
<name>A0ABT6FW04_9FLAO</name>
<dbReference type="Pfam" id="PF03466">
    <property type="entry name" value="LysR_substrate"/>
    <property type="match status" value="1"/>
</dbReference>